<reference evidence="2 3" key="1">
    <citation type="submission" date="2019-03" db="EMBL/GenBank/DDBJ databases">
        <title>Genomic analyses of the natural microbiome of Caenorhabditis elegans.</title>
        <authorList>
            <person name="Samuel B."/>
        </authorList>
    </citation>
    <scope>NUCLEOTIDE SEQUENCE [LARGE SCALE GENOMIC DNA]</scope>
    <source>
        <strain evidence="2 3">JUb65</strain>
    </source>
</reference>
<accession>A0A4R6DDZ6</accession>
<feature type="transmembrane region" description="Helical" evidence="1">
    <location>
        <begin position="177"/>
        <end position="198"/>
    </location>
</feature>
<gene>
    <name evidence="2" type="ORF">EDF64_11277</name>
</gene>
<dbReference type="InterPro" id="IPR019533">
    <property type="entry name" value="Peptidase_S26"/>
</dbReference>
<organism evidence="2 3">
    <name type="scientific">Curtobacterium flaccumfaciens</name>
    <dbReference type="NCBI Taxonomy" id="2035"/>
    <lineage>
        <taxon>Bacteria</taxon>
        <taxon>Bacillati</taxon>
        <taxon>Actinomycetota</taxon>
        <taxon>Actinomycetes</taxon>
        <taxon>Micrococcales</taxon>
        <taxon>Microbacteriaceae</taxon>
        <taxon>Curtobacterium</taxon>
    </lineage>
</organism>
<keyword evidence="1" id="KW-1133">Transmembrane helix</keyword>
<keyword evidence="1" id="KW-0812">Transmembrane</keyword>
<dbReference type="RefSeq" id="WP_166645766.1">
    <property type="nucleotide sequence ID" value="NZ_SNVW01000012.1"/>
</dbReference>
<dbReference type="Proteomes" id="UP000295764">
    <property type="component" value="Unassembled WGS sequence"/>
</dbReference>
<dbReference type="GO" id="GO:0004252">
    <property type="term" value="F:serine-type endopeptidase activity"/>
    <property type="evidence" value="ECO:0007669"/>
    <property type="project" value="InterPro"/>
</dbReference>
<keyword evidence="1" id="KW-0472">Membrane</keyword>
<evidence type="ECO:0000313" key="3">
    <source>
        <dbReference type="Proteomes" id="UP000295764"/>
    </source>
</evidence>
<evidence type="ECO:0000313" key="2">
    <source>
        <dbReference type="EMBL" id="TDN42434.1"/>
    </source>
</evidence>
<evidence type="ECO:0000256" key="1">
    <source>
        <dbReference type="SAM" id="Phobius"/>
    </source>
</evidence>
<comment type="caution">
    <text evidence="2">The sequence shown here is derived from an EMBL/GenBank/DDBJ whole genome shotgun (WGS) entry which is preliminary data.</text>
</comment>
<dbReference type="EMBL" id="SNVW01000012">
    <property type="protein sequence ID" value="TDN42434.1"/>
    <property type="molecule type" value="Genomic_DNA"/>
</dbReference>
<feature type="transmembrane region" description="Helical" evidence="1">
    <location>
        <begin position="29"/>
        <end position="51"/>
    </location>
</feature>
<dbReference type="GO" id="GO:0006465">
    <property type="term" value="P:signal peptide processing"/>
    <property type="evidence" value="ECO:0007669"/>
    <property type="project" value="InterPro"/>
</dbReference>
<feature type="transmembrane region" description="Helical" evidence="1">
    <location>
        <begin position="147"/>
        <end position="165"/>
    </location>
</feature>
<feature type="transmembrane region" description="Helical" evidence="1">
    <location>
        <begin position="266"/>
        <end position="286"/>
    </location>
</feature>
<sequence length="294" mass="30710">MSQTAAIPLSGTLDRPLLGAPTATRFETVLAWSVALVAAVLLTAAVLFLSAGGRWFVVETPSMGEAAPVGTLVLDLPVDVATLHVGDVVSFETAANRGVVYTHRITAVDADGGLHTRGDVNGATDPWTLTQDDVIGTPALLVPHLGWLFRAAPLLLIGTLVIWTLTSVFTDRVTRSCLRIAGAALTVSYAAFVLKPFVNVTTITNTSSPSGVEATIVSSGMFPVRVEAQGADSVHLVDGQVGRMVIHELTANGHYQLTSNIDLGPIGWSLLIAACLVPLVLCLSVGRVEAVRAS</sequence>
<proteinExistence type="predicted"/>
<dbReference type="AlphaFoldDB" id="A0A4R6DDZ6"/>
<protein>
    <submittedName>
        <fullName evidence="2">Signal peptidase I</fullName>
    </submittedName>
</protein>
<dbReference type="CDD" id="cd06530">
    <property type="entry name" value="S26_SPase_I"/>
    <property type="match status" value="1"/>
</dbReference>
<name>A0A4R6DDZ6_9MICO</name>